<dbReference type="NCBIfam" id="NF045938">
    <property type="entry name" value="MAG3960_fam_LP"/>
    <property type="match status" value="1"/>
</dbReference>
<evidence type="ECO:0008006" key="4">
    <source>
        <dbReference type="Google" id="ProtNLM"/>
    </source>
</evidence>
<name>A5IXU4_MYCAP</name>
<evidence type="ECO:0000313" key="3">
    <source>
        <dbReference type="Proteomes" id="UP000007065"/>
    </source>
</evidence>
<sequence length="497" mass="59085">MKKKLFLSPLSSIVGFPLLMISCWNNQSKKDDSTTETLVIINPGTGEKMPDKKPNNKESNETNNQNNAPTEFTYNGKAYTINREDTLDTKDAIYANLVLNSNAEGFKKLIPDAEEYRKVKNLYADDNGFPSIAEVSYYVRNLEHFKNGFIYREKSNSPERISKDEYISLVDKVYEIMADSKLNIALNDTNKKYVDFDNVRNYTLARLAEFHGKDSKEWGELKTEKVPDLEPGSFKIEEYYKEIPPENDYYELRTHELKQRPSKLWIYNRMINNSDFYNYEANKPNELFLNNEFLYGKKLDPEKYFLEIDILMLIIWLKAKRYTMQYPLWRMLITYLEFQKALIQKQEWDKEKSLKDNFEKLGIIDKLNNFHNAIFEYMKLGQLVGFTDDESNNLYLFPTDLNKEVKTDFRDAYRWAYYEYHLFIQPIYTALNKNISIVFENAFENANVKPYYDFIWENIRVADKVDKPRILSKEEALEKAKEIIKHYQNNFGWEFKI</sequence>
<protein>
    <recommendedName>
        <fullName evidence="4">Lipoprotein</fullName>
    </recommendedName>
</protein>
<dbReference type="HOGENOM" id="CLU_536187_0_0_14"/>
<gene>
    <name evidence="2" type="ordered locus">MAG1550</name>
</gene>
<organism evidence="2 3">
    <name type="scientific">Mycoplasmopsis agalactiae (strain NCTC 10123 / CIP 59.7 / PG2)</name>
    <name type="common">Mycoplasma agalactiae</name>
    <dbReference type="NCBI Taxonomy" id="347257"/>
    <lineage>
        <taxon>Bacteria</taxon>
        <taxon>Bacillati</taxon>
        <taxon>Mycoplasmatota</taxon>
        <taxon>Mycoplasmoidales</taxon>
        <taxon>Metamycoplasmataceae</taxon>
        <taxon>Mycoplasmopsis</taxon>
    </lineage>
</organism>
<dbReference type="AlphaFoldDB" id="A5IXU4"/>
<reference evidence="3" key="1">
    <citation type="journal article" date="2007" name="PLoS Genet.">
        <title>Being pathogenic, plastic, and sexual while living with a nearly minimal bacterial genome.</title>
        <authorList>
            <person name="Sirand-Pugnet P."/>
            <person name="Lartigue C."/>
            <person name="Marenda M."/>
            <person name="Jacob D."/>
            <person name="Barre A."/>
            <person name="Barbe V."/>
            <person name="Schenowitz C."/>
            <person name="Mangenot S."/>
            <person name="Couloux A."/>
            <person name="Segurens B."/>
            <person name="de Daruvar A."/>
            <person name="Blanchard A."/>
            <person name="Citti C."/>
        </authorList>
    </citation>
    <scope>NUCLEOTIDE SEQUENCE [LARGE SCALE GENOMIC DNA]</scope>
    <source>
        <strain evidence="3">PG2</strain>
    </source>
</reference>
<evidence type="ECO:0000313" key="2">
    <source>
        <dbReference type="EMBL" id="CAL58853.1"/>
    </source>
</evidence>
<feature type="region of interest" description="Disordered" evidence="1">
    <location>
        <begin position="41"/>
        <end position="72"/>
    </location>
</feature>
<dbReference type="Proteomes" id="UP000007065">
    <property type="component" value="Chromosome"/>
</dbReference>
<dbReference type="EMBL" id="CU179680">
    <property type="protein sequence ID" value="CAL58853.1"/>
    <property type="molecule type" value="Genomic_DNA"/>
</dbReference>
<dbReference type="PROSITE" id="PS51257">
    <property type="entry name" value="PROKAR_LIPOPROTEIN"/>
    <property type="match status" value="1"/>
</dbReference>
<evidence type="ECO:0000256" key="1">
    <source>
        <dbReference type="SAM" id="MobiDB-lite"/>
    </source>
</evidence>
<accession>A5IXU4</accession>
<feature type="compositionally biased region" description="Low complexity" evidence="1">
    <location>
        <begin position="61"/>
        <end position="71"/>
    </location>
</feature>
<dbReference type="GeneID" id="93357920"/>
<dbReference type="RefSeq" id="WP_011949335.1">
    <property type="nucleotide sequence ID" value="NC_009497.1"/>
</dbReference>
<dbReference type="KEGG" id="maa:MAG1550"/>
<proteinExistence type="predicted"/>
<feature type="compositionally biased region" description="Basic and acidic residues" evidence="1">
    <location>
        <begin position="48"/>
        <end position="60"/>
    </location>
</feature>
<keyword evidence="3" id="KW-1185">Reference proteome</keyword>